<feature type="non-terminal residue" evidence="1">
    <location>
        <position position="111"/>
    </location>
</feature>
<gene>
    <name evidence="1" type="ORF">Goari_026327</name>
</gene>
<accession>A0A7J8XCW9</accession>
<dbReference type="SUPFAM" id="SSF101148">
    <property type="entry name" value="Plant invertase/pectin methylesterase inhibitor"/>
    <property type="match status" value="1"/>
</dbReference>
<evidence type="ECO:0000313" key="1">
    <source>
        <dbReference type="EMBL" id="MBA0684764.1"/>
    </source>
</evidence>
<organism evidence="1 2">
    <name type="scientific">Gossypium aridum</name>
    <name type="common">American cotton</name>
    <name type="synonym">Erioxylum aridum</name>
    <dbReference type="NCBI Taxonomy" id="34290"/>
    <lineage>
        <taxon>Eukaryota</taxon>
        <taxon>Viridiplantae</taxon>
        <taxon>Streptophyta</taxon>
        <taxon>Embryophyta</taxon>
        <taxon>Tracheophyta</taxon>
        <taxon>Spermatophyta</taxon>
        <taxon>Magnoliopsida</taxon>
        <taxon>eudicotyledons</taxon>
        <taxon>Gunneridae</taxon>
        <taxon>Pentapetalae</taxon>
        <taxon>rosids</taxon>
        <taxon>malvids</taxon>
        <taxon>Malvales</taxon>
        <taxon>Malvaceae</taxon>
        <taxon>Malvoideae</taxon>
        <taxon>Gossypium</taxon>
    </lineage>
</organism>
<dbReference type="EMBL" id="JABFAA010000006">
    <property type="protein sequence ID" value="MBA0684764.1"/>
    <property type="molecule type" value="Genomic_DNA"/>
</dbReference>
<keyword evidence="2" id="KW-1185">Reference proteome</keyword>
<dbReference type="InterPro" id="IPR035513">
    <property type="entry name" value="Invertase/methylesterase_inhib"/>
</dbReference>
<sequence>MDGTTTCEEGFGDMEEASPLTEQNYSVFQLCDVALCIVNLLLAVRSDSARNYVQLTTDGLVRIEDDLLLSKNLYVIIMGSGFPILADTRACARLEAVIAIQDVSLGGSNSA</sequence>
<comment type="caution">
    <text evidence="1">The sequence shown here is derived from an EMBL/GenBank/DDBJ whole genome shotgun (WGS) entry which is preliminary data.</text>
</comment>
<dbReference type="AlphaFoldDB" id="A0A7J8XCW9"/>
<evidence type="ECO:0000313" key="2">
    <source>
        <dbReference type="Proteomes" id="UP000593577"/>
    </source>
</evidence>
<dbReference type="Gene3D" id="1.20.140.40">
    <property type="entry name" value="Invertase/pectin methylesterase inhibitor family protein"/>
    <property type="match status" value="1"/>
</dbReference>
<reference evidence="1 2" key="1">
    <citation type="journal article" date="2019" name="Genome Biol. Evol.">
        <title>Insights into the evolution of the New World diploid cottons (Gossypium, subgenus Houzingenia) based on genome sequencing.</title>
        <authorList>
            <person name="Grover C.E."/>
            <person name="Arick M.A. 2nd"/>
            <person name="Thrash A."/>
            <person name="Conover J.L."/>
            <person name="Sanders W.S."/>
            <person name="Peterson D.G."/>
            <person name="Frelichowski J.E."/>
            <person name="Scheffler J.A."/>
            <person name="Scheffler B.E."/>
            <person name="Wendel J.F."/>
        </authorList>
    </citation>
    <scope>NUCLEOTIDE SEQUENCE [LARGE SCALE GENOMIC DNA]</scope>
    <source>
        <strain evidence="1">185</strain>
        <tissue evidence="1">Leaf</tissue>
    </source>
</reference>
<name>A0A7J8XCW9_GOSAI</name>
<protein>
    <submittedName>
        <fullName evidence="1">Uncharacterized protein</fullName>
    </submittedName>
</protein>
<proteinExistence type="predicted"/>
<dbReference type="Proteomes" id="UP000593577">
    <property type="component" value="Unassembled WGS sequence"/>
</dbReference>